<organism evidence="2 3">
    <name type="scientific">Cardiocondyla obscurior</name>
    <dbReference type="NCBI Taxonomy" id="286306"/>
    <lineage>
        <taxon>Eukaryota</taxon>
        <taxon>Metazoa</taxon>
        <taxon>Ecdysozoa</taxon>
        <taxon>Arthropoda</taxon>
        <taxon>Hexapoda</taxon>
        <taxon>Insecta</taxon>
        <taxon>Pterygota</taxon>
        <taxon>Neoptera</taxon>
        <taxon>Endopterygota</taxon>
        <taxon>Hymenoptera</taxon>
        <taxon>Apocrita</taxon>
        <taxon>Aculeata</taxon>
        <taxon>Formicoidea</taxon>
        <taxon>Formicidae</taxon>
        <taxon>Myrmicinae</taxon>
        <taxon>Cardiocondyla</taxon>
    </lineage>
</organism>
<evidence type="ECO:0000313" key="2">
    <source>
        <dbReference type="EMBL" id="KAL0100536.1"/>
    </source>
</evidence>
<sequence>MAKIVPLEHGTPVDSDVKPGTRHAGRIQRVAENTARRSNPTRGQERGTPAVSWCESREHDTLQNSGPVPELPNKLLLTWGLNCTRTQEFSPTYRYITIRRSS</sequence>
<name>A0AAW2EA22_9HYME</name>
<comment type="caution">
    <text evidence="2">The sequence shown here is derived from an EMBL/GenBank/DDBJ whole genome shotgun (WGS) entry which is preliminary data.</text>
</comment>
<feature type="region of interest" description="Disordered" evidence="1">
    <location>
        <begin position="1"/>
        <end position="69"/>
    </location>
</feature>
<dbReference type="Proteomes" id="UP001430953">
    <property type="component" value="Unassembled WGS sequence"/>
</dbReference>
<proteinExistence type="predicted"/>
<accession>A0AAW2EA22</accession>
<protein>
    <submittedName>
        <fullName evidence="2">Uncharacterized protein</fullName>
    </submittedName>
</protein>
<evidence type="ECO:0000256" key="1">
    <source>
        <dbReference type="SAM" id="MobiDB-lite"/>
    </source>
</evidence>
<reference evidence="2 3" key="1">
    <citation type="submission" date="2023-03" db="EMBL/GenBank/DDBJ databases">
        <title>High recombination rates correlate with genetic variation in Cardiocondyla obscurior ants.</title>
        <authorList>
            <person name="Errbii M."/>
        </authorList>
    </citation>
    <scope>NUCLEOTIDE SEQUENCE [LARGE SCALE GENOMIC DNA]</scope>
    <source>
        <strain evidence="2">Alpha-2009</strain>
        <tissue evidence="2">Whole body</tissue>
    </source>
</reference>
<dbReference type="AlphaFoldDB" id="A0AAW2EA22"/>
<evidence type="ECO:0000313" key="3">
    <source>
        <dbReference type="Proteomes" id="UP001430953"/>
    </source>
</evidence>
<dbReference type="EMBL" id="JADYXP020000026">
    <property type="protein sequence ID" value="KAL0100536.1"/>
    <property type="molecule type" value="Genomic_DNA"/>
</dbReference>
<gene>
    <name evidence="2" type="ORF">PUN28_019686</name>
</gene>
<keyword evidence="3" id="KW-1185">Reference proteome</keyword>